<keyword evidence="1" id="KW-0812">Transmembrane</keyword>
<name>A0ABX7VH00_XENBU</name>
<evidence type="ECO:0000256" key="1">
    <source>
        <dbReference type="SAM" id="Phobius"/>
    </source>
</evidence>
<feature type="transmembrane region" description="Helical" evidence="1">
    <location>
        <begin position="37"/>
        <end position="57"/>
    </location>
</feature>
<keyword evidence="1" id="KW-1133">Transmembrane helix</keyword>
<feature type="transmembrane region" description="Helical" evidence="1">
    <location>
        <begin position="175"/>
        <end position="202"/>
    </location>
</feature>
<feature type="transmembrane region" description="Helical" evidence="1">
    <location>
        <begin position="214"/>
        <end position="239"/>
    </location>
</feature>
<feature type="transmembrane region" description="Helical" evidence="1">
    <location>
        <begin position="100"/>
        <end position="122"/>
    </location>
</feature>
<keyword evidence="3" id="KW-1185">Reference proteome</keyword>
<gene>
    <name evidence="2" type="ORF">HGO23_14625</name>
</gene>
<sequence length="322" mass="37241">MSKKTISPAKYVYIYHLLCFYISISFLLYYMKSPKTPVIIFLGMIFIVLIIIFHEKIGLKIKINKKISLYYTSIIFSMLSSLFLLSSCFTFIFIKKTGDSASTIVLFICSILCLLISILTFTSNSINKKNNLNPAFLSIVKVIWILLSYFFYSFSRGAVAEEFDISYESTLSKPTTIGLTIIFITMVYLTFTVFLPVILALFEKKPFDNKKSKEIYYSSLPIAIPILLLWLFTCILLNVNIDKAINSIIEITIPMETRSTFFCNENYMSLPEKNTTRYMSISNDEYRAFIKTQNSWTVSRLKCQDKEPYYKLTPVKTIESIN</sequence>
<keyword evidence="1" id="KW-0472">Membrane</keyword>
<evidence type="ECO:0000313" key="2">
    <source>
        <dbReference type="EMBL" id="QTL39077.1"/>
    </source>
</evidence>
<reference evidence="2 3" key="1">
    <citation type="submission" date="2021-03" db="EMBL/GenBank/DDBJ databases">
        <title>Complete Genome Sequence Data of Xenorhabdus budapestensis strain C72, a Candidate Biological Control Agent, from China.</title>
        <authorList>
            <person name="LI B."/>
            <person name="WANG S."/>
            <person name="QIU D."/>
        </authorList>
    </citation>
    <scope>NUCLEOTIDE SEQUENCE [LARGE SCALE GENOMIC DNA]</scope>
    <source>
        <strain evidence="2 3">C-7-2</strain>
    </source>
</reference>
<dbReference type="RefSeq" id="WP_209027096.1">
    <property type="nucleotide sequence ID" value="NZ_CP072455.1"/>
</dbReference>
<dbReference type="Proteomes" id="UP000665047">
    <property type="component" value="Chromosome"/>
</dbReference>
<dbReference type="EMBL" id="CP072455">
    <property type="protein sequence ID" value="QTL39077.1"/>
    <property type="molecule type" value="Genomic_DNA"/>
</dbReference>
<proteinExistence type="predicted"/>
<feature type="transmembrane region" description="Helical" evidence="1">
    <location>
        <begin position="134"/>
        <end position="155"/>
    </location>
</feature>
<protein>
    <submittedName>
        <fullName evidence="2">Uncharacterized protein</fullName>
    </submittedName>
</protein>
<organism evidence="2 3">
    <name type="scientific">Xenorhabdus budapestensis</name>
    <dbReference type="NCBI Taxonomy" id="290110"/>
    <lineage>
        <taxon>Bacteria</taxon>
        <taxon>Pseudomonadati</taxon>
        <taxon>Pseudomonadota</taxon>
        <taxon>Gammaproteobacteria</taxon>
        <taxon>Enterobacterales</taxon>
        <taxon>Morganellaceae</taxon>
        <taxon>Xenorhabdus</taxon>
    </lineage>
</organism>
<accession>A0ABX7VH00</accession>
<evidence type="ECO:0000313" key="3">
    <source>
        <dbReference type="Proteomes" id="UP000665047"/>
    </source>
</evidence>
<feature type="transmembrane region" description="Helical" evidence="1">
    <location>
        <begin position="12"/>
        <end position="31"/>
    </location>
</feature>
<feature type="transmembrane region" description="Helical" evidence="1">
    <location>
        <begin position="69"/>
        <end position="94"/>
    </location>
</feature>